<dbReference type="PATRIC" id="fig|746697.3.peg.3279"/>
<dbReference type="InterPro" id="IPR027417">
    <property type="entry name" value="P-loop_NTPase"/>
</dbReference>
<dbReference type="Gene3D" id="3.40.50.300">
    <property type="entry name" value="P-loop containing nucleotide triphosphate hydrolases"/>
    <property type="match status" value="2"/>
</dbReference>
<comment type="function">
    <text evidence="1 9">May be involved in recombinational repair of damaged DNA.</text>
</comment>
<dbReference type="GO" id="GO:0009432">
    <property type="term" value="P:SOS response"/>
    <property type="evidence" value="ECO:0007669"/>
    <property type="project" value="TreeGrafter"/>
</dbReference>
<dbReference type="EMBL" id="CP003280">
    <property type="protein sequence ID" value="AFL82657.1"/>
    <property type="molecule type" value="Genomic_DNA"/>
</dbReference>
<dbReference type="KEGG" id="asl:Aeqsu_3228"/>
<evidence type="ECO:0000256" key="7">
    <source>
        <dbReference type="ARBA" id="ARBA00023204"/>
    </source>
</evidence>
<dbReference type="Proteomes" id="UP000006049">
    <property type="component" value="Chromosome"/>
</dbReference>
<sequence length="550" mass="61669">MITTLAIKNYALIEDIRVDFNEGLTIITGETGAGKSILLGALGLLLGKRADLSSVKDASKKCVVEGHFSIENYGLQTIFEENELDYESQTIIRREILPGGKSRAFVNDTPVALTQLQALSPYLIDVHSQHETLEVVSENFQMEVIDALAGNDLLLKTYKLQFENFKNISEELSALKLQKEDASKELEYNTFLHNELQQAGLKKLNQQELEETYETLNNAEAIQEALANVNKLFDEEQIGSLQTAKEARIVLGKIKEFSKTFEDFWMRLNSIIIELEDISNEVSNTAEKIEADPEMLLQVNEKLQTLYKLQQKHSVSAVLELIEIEEMLEEKVNITLGLDSQIGKLEKQKNSLRETALKTALQLHKKRQESIPVLKRKLEETLLPLGLPNARFQFELKPSEDFKGNGTDSLQLLFTANKGLAFGPLKKVASGGEMSRIMLAIKAVLAEYKKLPTIVFDEIDTGVSGEIANKMAVIMYKMSKSMQVLSITHLPQIAAKGDYHIKVYKEDLNDVTTTHLRVLEDEERITEIAQMLGGKNVSEAAIANAKELLN</sequence>
<dbReference type="AlphaFoldDB" id="I3Z089"/>
<evidence type="ECO:0000313" key="12">
    <source>
        <dbReference type="Proteomes" id="UP000006049"/>
    </source>
</evidence>
<dbReference type="Pfam" id="PF02463">
    <property type="entry name" value="SMC_N"/>
    <property type="match status" value="1"/>
</dbReference>
<evidence type="ECO:0000256" key="8">
    <source>
        <dbReference type="ARBA" id="ARBA00033408"/>
    </source>
</evidence>
<evidence type="ECO:0000256" key="4">
    <source>
        <dbReference type="ARBA" id="ARBA00022741"/>
    </source>
</evidence>
<dbReference type="PANTHER" id="PTHR11059:SF0">
    <property type="entry name" value="DNA REPAIR PROTEIN RECN"/>
    <property type="match status" value="1"/>
</dbReference>
<evidence type="ECO:0000256" key="2">
    <source>
        <dbReference type="ARBA" id="ARBA00009441"/>
    </source>
</evidence>
<dbReference type="eggNOG" id="COG0497">
    <property type="taxonomic scope" value="Bacteria"/>
</dbReference>
<dbReference type="STRING" id="746697.Aeqsu_3228"/>
<dbReference type="SUPFAM" id="SSF52540">
    <property type="entry name" value="P-loop containing nucleoside triphosphate hydrolases"/>
    <property type="match status" value="1"/>
</dbReference>
<dbReference type="GO" id="GO:0005524">
    <property type="term" value="F:ATP binding"/>
    <property type="evidence" value="ECO:0007669"/>
    <property type="project" value="UniProtKB-KW"/>
</dbReference>
<keyword evidence="12" id="KW-1185">Reference proteome</keyword>
<evidence type="ECO:0000256" key="1">
    <source>
        <dbReference type="ARBA" id="ARBA00003618"/>
    </source>
</evidence>
<keyword evidence="5 9" id="KW-0227">DNA damage</keyword>
<evidence type="ECO:0000256" key="9">
    <source>
        <dbReference type="PIRNR" id="PIRNR003128"/>
    </source>
</evidence>
<evidence type="ECO:0000256" key="3">
    <source>
        <dbReference type="ARBA" id="ARBA00021315"/>
    </source>
</evidence>
<evidence type="ECO:0000256" key="5">
    <source>
        <dbReference type="ARBA" id="ARBA00022763"/>
    </source>
</evidence>
<keyword evidence="7 9" id="KW-0234">DNA repair</keyword>
<dbReference type="GO" id="GO:0043590">
    <property type="term" value="C:bacterial nucleoid"/>
    <property type="evidence" value="ECO:0007669"/>
    <property type="project" value="TreeGrafter"/>
</dbReference>
<dbReference type="PANTHER" id="PTHR11059">
    <property type="entry name" value="DNA REPAIR PROTEIN RECN"/>
    <property type="match status" value="1"/>
</dbReference>
<organism evidence="11 12">
    <name type="scientific">Aequorivita sublithincola (strain DSM 14238 / LMG 21431 / ACAM 643 / 9-3)</name>
    <dbReference type="NCBI Taxonomy" id="746697"/>
    <lineage>
        <taxon>Bacteria</taxon>
        <taxon>Pseudomonadati</taxon>
        <taxon>Bacteroidota</taxon>
        <taxon>Flavobacteriia</taxon>
        <taxon>Flavobacteriales</taxon>
        <taxon>Flavobacteriaceae</taxon>
        <taxon>Aequorivita</taxon>
    </lineage>
</organism>
<dbReference type="NCBIfam" id="TIGR00634">
    <property type="entry name" value="recN"/>
    <property type="match status" value="1"/>
</dbReference>
<dbReference type="HOGENOM" id="CLU_018297_3_1_10"/>
<evidence type="ECO:0000259" key="10">
    <source>
        <dbReference type="Pfam" id="PF02463"/>
    </source>
</evidence>
<dbReference type="GO" id="GO:0006310">
    <property type="term" value="P:DNA recombination"/>
    <property type="evidence" value="ECO:0007669"/>
    <property type="project" value="InterPro"/>
</dbReference>
<dbReference type="OrthoDB" id="9806954at2"/>
<protein>
    <recommendedName>
        <fullName evidence="3 9">DNA repair protein RecN</fullName>
    </recommendedName>
    <alternativeName>
        <fullName evidence="8 9">Recombination protein N</fullName>
    </alternativeName>
</protein>
<dbReference type="CDD" id="cd03241">
    <property type="entry name" value="ABC_RecN"/>
    <property type="match status" value="1"/>
</dbReference>
<name>I3Z089_AEQSU</name>
<keyword evidence="4" id="KW-0547">Nucleotide-binding</keyword>
<dbReference type="RefSeq" id="WP_014783906.1">
    <property type="nucleotide sequence ID" value="NC_018013.1"/>
</dbReference>
<dbReference type="InterPro" id="IPR003395">
    <property type="entry name" value="RecF/RecN/SMC_N"/>
</dbReference>
<proteinExistence type="inferred from homology"/>
<keyword evidence="6" id="KW-0067">ATP-binding</keyword>
<evidence type="ECO:0000313" key="11">
    <source>
        <dbReference type="EMBL" id="AFL82657.1"/>
    </source>
</evidence>
<dbReference type="PIRSF" id="PIRSF003128">
    <property type="entry name" value="RecN"/>
    <property type="match status" value="1"/>
</dbReference>
<dbReference type="InterPro" id="IPR004604">
    <property type="entry name" value="DNA_recomb/repair_RecN"/>
</dbReference>
<comment type="similarity">
    <text evidence="2 9">Belongs to the RecN family.</text>
</comment>
<dbReference type="GO" id="GO:0006281">
    <property type="term" value="P:DNA repair"/>
    <property type="evidence" value="ECO:0007669"/>
    <property type="project" value="UniProtKB-KW"/>
</dbReference>
<gene>
    <name evidence="11" type="ordered locus">Aeqsu_3228</name>
</gene>
<accession>I3Z089</accession>
<reference evidence="11 12" key="1">
    <citation type="submission" date="2012-06" db="EMBL/GenBank/DDBJ databases">
        <title>The complete genome of Aequorivita sublithincola DSM 14238.</title>
        <authorList>
            <consortium name="US DOE Joint Genome Institute (JGI-PGF)"/>
            <person name="Lucas S."/>
            <person name="Copeland A."/>
            <person name="Lapidus A."/>
            <person name="Goodwin L."/>
            <person name="Pitluck S."/>
            <person name="Peters L."/>
            <person name="Munk A.C.C."/>
            <person name="Kyrpides N."/>
            <person name="Mavromatis K."/>
            <person name="Pagani I."/>
            <person name="Ivanova N."/>
            <person name="Ovchinnikova G."/>
            <person name="Zeytun A."/>
            <person name="Detter J.C."/>
            <person name="Han C."/>
            <person name="Land M."/>
            <person name="Hauser L."/>
            <person name="Markowitz V."/>
            <person name="Cheng J.-F."/>
            <person name="Hugenholtz P."/>
            <person name="Woyke T."/>
            <person name="Wu D."/>
            <person name="Tindall B."/>
            <person name="Faehnrich R."/>
            <person name="Brambilla E."/>
            <person name="Klenk H.-P."/>
            <person name="Eisen J.A."/>
        </authorList>
    </citation>
    <scope>NUCLEOTIDE SEQUENCE [LARGE SCALE GENOMIC DNA]</scope>
    <source>
        <strain evidence="12">DSM 14238 / LMG 21431 / ACAM 643 / 9-3</strain>
    </source>
</reference>
<evidence type="ECO:0000256" key="6">
    <source>
        <dbReference type="ARBA" id="ARBA00022840"/>
    </source>
</evidence>
<feature type="domain" description="RecF/RecN/SMC N-terminal" evidence="10">
    <location>
        <begin position="2"/>
        <end position="506"/>
    </location>
</feature>